<organism evidence="5 6">
    <name type="scientific">Thermococcus barophilus</name>
    <dbReference type="NCBI Taxonomy" id="55802"/>
    <lineage>
        <taxon>Archaea</taxon>
        <taxon>Methanobacteriati</taxon>
        <taxon>Methanobacteriota</taxon>
        <taxon>Thermococci</taxon>
        <taxon>Thermococcales</taxon>
        <taxon>Thermococcaceae</taxon>
        <taxon>Thermococcus</taxon>
    </lineage>
</organism>
<dbReference type="PATRIC" id="fig|55802.8.peg.838"/>
<dbReference type="STRING" id="55802.TBCH5v1_0839"/>
<evidence type="ECO:0000256" key="2">
    <source>
        <dbReference type="ARBA" id="ARBA00022679"/>
    </source>
</evidence>
<evidence type="ECO:0000259" key="4">
    <source>
        <dbReference type="PROSITE" id="PS51675"/>
    </source>
</evidence>
<keyword evidence="1 5" id="KW-0489">Methyltransferase</keyword>
<evidence type="ECO:0000256" key="3">
    <source>
        <dbReference type="ARBA" id="ARBA00022691"/>
    </source>
</evidence>
<dbReference type="GO" id="GO:0030488">
    <property type="term" value="P:tRNA methylation"/>
    <property type="evidence" value="ECO:0007669"/>
    <property type="project" value="InterPro"/>
</dbReference>
<gene>
    <name evidence="5" type="ORF">TBCH5v1_0839</name>
</gene>
<name>A0A0S1XAK1_THEBA</name>
<evidence type="ECO:0000313" key="6">
    <source>
        <dbReference type="Proteomes" id="UP000066042"/>
    </source>
</evidence>
<dbReference type="InterPro" id="IPR053618">
    <property type="entry name" value="tRNA_N1-methyltransferase"/>
</dbReference>
<dbReference type="InterPro" id="IPR028564">
    <property type="entry name" value="MT_TRM10-typ"/>
</dbReference>
<dbReference type="InterPro" id="IPR016742">
    <property type="entry name" value="tRNA_m1G_mtfrase_arc"/>
</dbReference>
<dbReference type="EC" id="2.1.1.221" evidence="5"/>
<dbReference type="EMBL" id="CP013050">
    <property type="protein sequence ID" value="ALM74793.1"/>
    <property type="molecule type" value="Genomic_DNA"/>
</dbReference>
<keyword evidence="2 5" id="KW-0808">Transferase</keyword>
<accession>A0A0S1XAK1</accession>
<protein>
    <submittedName>
        <fullName evidence="5">tRNA (Guanine(9)-/adenine(9)-N1)-methyltransferase</fullName>
        <ecNumber evidence="5">2.1.1.218</ecNumber>
        <ecNumber evidence="5">2.1.1.221</ecNumber>
    </submittedName>
</protein>
<sequence length="387" mass="44816">MRENLKNSLTMLKPMPMKKLSEIFAELLREKGINKIGMLSKRYRKSRNKLQDIALDVLEGKGAIVEVDEPTAIAWDLSGRRTEEAKYAYAPSCIAKKFKVVISPGDLRARLPNDCPYFIIDLMHWEKHTEKEKNKVALQAAQSYGVLRDYLWSELLALTWINEEFKEKAHFPLDRVTAYEGPTAEFLKEKGIDEVVLLDPRAEEVLSEEDFNVGAFIIGGIVDTGGTKKGTTAKIGEALESEEIKVRRRKIVLRGDIIGVPDRINHILKILLEMLVEGKSMEEAILTVQSPLHARWRLRKELPKHKRRYLIDGRKYLVVEKELFDEYSRWLNIRWEDFVQVLRELNFVALERKRIHHLNKIAVARIINGKLYRVILLKRAALLCYNC</sequence>
<feature type="domain" description="SAM-dependent MTase TRM10-type" evidence="4">
    <location>
        <begin position="103"/>
        <end position="309"/>
    </location>
</feature>
<dbReference type="GO" id="GO:0052905">
    <property type="term" value="F:tRNA (guanosine(9)-N1)-methyltransferase activity"/>
    <property type="evidence" value="ECO:0007669"/>
    <property type="project" value="UniProtKB-EC"/>
</dbReference>
<proteinExistence type="predicted"/>
<keyword evidence="3" id="KW-0949">S-adenosyl-L-methionine</keyword>
<dbReference type="InterPro" id="IPR038459">
    <property type="entry name" value="MT_TRM10-typ_sf"/>
</dbReference>
<evidence type="ECO:0000313" key="5">
    <source>
        <dbReference type="EMBL" id="ALM74793.1"/>
    </source>
</evidence>
<dbReference type="PROSITE" id="PS51675">
    <property type="entry name" value="SAM_MT_TRM10"/>
    <property type="match status" value="1"/>
</dbReference>
<dbReference type="CDD" id="cd18099">
    <property type="entry name" value="Trm10arch"/>
    <property type="match status" value="1"/>
</dbReference>
<dbReference type="AlphaFoldDB" id="A0A0S1XAK1"/>
<dbReference type="PIRSF" id="PIRSF018978">
    <property type="entry name" value="tRNA_m1G_mtfrase_arc_prd"/>
    <property type="match status" value="1"/>
</dbReference>
<dbReference type="GO" id="GO:0160106">
    <property type="term" value="F:tRNA (adenine(9)-N1)-methyltransferase activity"/>
    <property type="evidence" value="ECO:0007669"/>
    <property type="project" value="UniProtKB-EC"/>
</dbReference>
<evidence type="ECO:0000256" key="1">
    <source>
        <dbReference type="ARBA" id="ARBA00022603"/>
    </source>
</evidence>
<dbReference type="Gene3D" id="3.40.1280.30">
    <property type="match status" value="1"/>
</dbReference>
<dbReference type="NCBIfam" id="NF041140">
    <property type="entry name" value="Trm10AGmtase_Thcocales"/>
    <property type="match status" value="1"/>
</dbReference>
<dbReference type="Proteomes" id="UP000066042">
    <property type="component" value="Chromosome"/>
</dbReference>
<reference evidence="5 6" key="1">
    <citation type="journal article" date="2016" name="Genome Announc.">
        <title>Complete genome sequence of the hyperthermophilic and piezophilic archaeon Thermococcus barophilus Ch5, capable of growth at the expense of hydrogenogenesis from carbon monoxide and formate.</title>
        <authorList>
            <person name="Oger P."/>
            <person name="Sokolova T.G."/>
            <person name="Kozhevnikova D.A."/>
            <person name="Taranov E.A."/>
            <person name="Vannier P."/>
            <person name="Lee H.S."/>
            <person name="Kwon K.K."/>
            <person name="Kang S.G."/>
            <person name="Lee J.H."/>
            <person name="Bonch-Osmolovskaya E.A."/>
            <person name="Lebedinsky A.V."/>
        </authorList>
    </citation>
    <scope>NUCLEOTIDE SEQUENCE [LARGE SCALE GENOMIC DNA]</scope>
    <source>
        <strain evidence="6">Ch5</strain>
    </source>
</reference>
<dbReference type="EC" id="2.1.1.218" evidence="5"/>